<dbReference type="Proteomes" id="UP001364156">
    <property type="component" value="Chromosome"/>
</dbReference>
<keyword evidence="3" id="KW-1185">Reference proteome</keyword>
<name>A0ABZ2HKQ5_9RHOB</name>
<organism evidence="2 3">
    <name type="scientific">Roseovarius phycicola</name>
    <dbReference type="NCBI Taxonomy" id="3080976"/>
    <lineage>
        <taxon>Bacteria</taxon>
        <taxon>Pseudomonadati</taxon>
        <taxon>Pseudomonadota</taxon>
        <taxon>Alphaproteobacteria</taxon>
        <taxon>Rhodobacterales</taxon>
        <taxon>Roseobacteraceae</taxon>
        <taxon>Roseovarius</taxon>
    </lineage>
</organism>
<reference evidence="2 3" key="1">
    <citation type="submission" date="2023-10" db="EMBL/GenBank/DDBJ databases">
        <title>Roseovarius strain S88 nov., isolated from a marine algae.</title>
        <authorList>
            <person name="Lee M.W."/>
            <person name="Lee J.K."/>
            <person name="Kim J.M."/>
            <person name="Choi D.G."/>
            <person name="Baek J.H."/>
            <person name="Bayburt H."/>
            <person name="Jung J.J."/>
            <person name="Han D.M."/>
            <person name="Jeon C.O."/>
        </authorList>
    </citation>
    <scope>NUCLEOTIDE SEQUENCE [LARGE SCALE GENOMIC DNA]</scope>
    <source>
        <strain evidence="2 3">S88</strain>
    </source>
</reference>
<protein>
    <submittedName>
        <fullName evidence="2">Uncharacterized protein</fullName>
    </submittedName>
</protein>
<dbReference type="PROSITE" id="PS51257">
    <property type="entry name" value="PROKAR_LIPOPROTEIN"/>
    <property type="match status" value="1"/>
</dbReference>
<feature type="signal peptide" evidence="1">
    <location>
        <begin position="1"/>
        <end position="27"/>
    </location>
</feature>
<feature type="chain" id="PRO_5047157098" evidence="1">
    <location>
        <begin position="28"/>
        <end position="111"/>
    </location>
</feature>
<evidence type="ECO:0000313" key="3">
    <source>
        <dbReference type="Proteomes" id="UP001364156"/>
    </source>
</evidence>
<keyword evidence="1" id="KW-0732">Signal</keyword>
<evidence type="ECO:0000256" key="1">
    <source>
        <dbReference type="SAM" id="SignalP"/>
    </source>
</evidence>
<gene>
    <name evidence="2" type="ORF">RZ517_14000</name>
</gene>
<dbReference type="EMBL" id="CP146069">
    <property type="protein sequence ID" value="WWR45885.1"/>
    <property type="molecule type" value="Genomic_DNA"/>
</dbReference>
<evidence type="ECO:0000313" key="2">
    <source>
        <dbReference type="EMBL" id="WWR45885.1"/>
    </source>
</evidence>
<proteinExistence type="predicted"/>
<sequence length="111" mass="12023">MRSEPKIRAACHALRRTVILCGFIAVAGCTQFPDLNQSVSTEARNGNFPALVPVEVLRADAPAQQVTDTTTTTLEARVAALRSRANRLRGTVLNRSARARLEQKPDIPAEG</sequence>
<dbReference type="RefSeq" id="WP_338548790.1">
    <property type="nucleotide sequence ID" value="NZ_CP146069.1"/>
</dbReference>
<accession>A0ABZ2HKQ5</accession>